<name>A0A540M5K4_MALBA</name>
<feature type="region of interest" description="Disordered" evidence="1">
    <location>
        <begin position="1"/>
        <end position="42"/>
    </location>
</feature>
<keyword evidence="3" id="KW-1185">Reference proteome</keyword>
<comment type="caution">
    <text evidence="2">The sequence shown here is derived from an EMBL/GenBank/DDBJ whole genome shotgun (WGS) entry which is preliminary data.</text>
</comment>
<feature type="compositionally biased region" description="Polar residues" evidence="1">
    <location>
        <begin position="30"/>
        <end position="42"/>
    </location>
</feature>
<organism evidence="2 3">
    <name type="scientific">Malus baccata</name>
    <name type="common">Siberian crab apple</name>
    <name type="synonym">Pyrus baccata</name>
    <dbReference type="NCBI Taxonomy" id="106549"/>
    <lineage>
        <taxon>Eukaryota</taxon>
        <taxon>Viridiplantae</taxon>
        <taxon>Streptophyta</taxon>
        <taxon>Embryophyta</taxon>
        <taxon>Tracheophyta</taxon>
        <taxon>Spermatophyta</taxon>
        <taxon>Magnoliopsida</taxon>
        <taxon>eudicotyledons</taxon>
        <taxon>Gunneridae</taxon>
        <taxon>Pentapetalae</taxon>
        <taxon>rosids</taxon>
        <taxon>fabids</taxon>
        <taxon>Rosales</taxon>
        <taxon>Rosaceae</taxon>
        <taxon>Amygdaloideae</taxon>
        <taxon>Maleae</taxon>
        <taxon>Malus</taxon>
    </lineage>
</organism>
<protein>
    <submittedName>
        <fullName evidence="2">Uncharacterized protein</fullName>
    </submittedName>
</protein>
<feature type="region of interest" description="Disordered" evidence="1">
    <location>
        <begin position="57"/>
        <end position="132"/>
    </location>
</feature>
<reference evidence="2 3" key="1">
    <citation type="journal article" date="2019" name="G3 (Bethesda)">
        <title>Sequencing of a Wild Apple (Malus baccata) Genome Unravels the Differences Between Cultivated and Wild Apple Species Regarding Disease Resistance and Cold Tolerance.</title>
        <authorList>
            <person name="Chen X."/>
        </authorList>
    </citation>
    <scope>NUCLEOTIDE SEQUENCE [LARGE SCALE GENOMIC DNA]</scope>
    <source>
        <strain evidence="3">cv. Shandingzi</strain>
        <tissue evidence="2">Leaves</tissue>
    </source>
</reference>
<dbReference type="EMBL" id="VIEB01000357">
    <property type="protein sequence ID" value="TQD93792.1"/>
    <property type="molecule type" value="Genomic_DNA"/>
</dbReference>
<sequence>MAPERSMDLDTVESPSIRHRNQSMDMGTGESPSTRHWSSNMDLGTVESLSLKHRQLNSDLGMVGSRATEGGEYEKPSYGRSEEQKYRRPSGYERRDDDDSDSERPKYGEEGYGRKKYVRTSDAGVMIEEREK</sequence>
<proteinExistence type="predicted"/>
<accession>A0A540M5K4</accession>
<gene>
    <name evidence="2" type="ORF">C1H46_020564</name>
</gene>
<feature type="compositionally biased region" description="Basic and acidic residues" evidence="1">
    <location>
        <begin position="72"/>
        <end position="113"/>
    </location>
</feature>
<evidence type="ECO:0000313" key="2">
    <source>
        <dbReference type="EMBL" id="TQD93792.1"/>
    </source>
</evidence>
<evidence type="ECO:0000313" key="3">
    <source>
        <dbReference type="Proteomes" id="UP000315295"/>
    </source>
</evidence>
<dbReference type="AlphaFoldDB" id="A0A540M5K4"/>
<dbReference type="Proteomes" id="UP000315295">
    <property type="component" value="Unassembled WGS sequence"/>
</dbReference>
<evidence type="ECO:0000256" key="1">
    <source>
        <dbReference type="SAM" id="MobiDB-lite"/>
    </source>
</evidence>